<comment type="caution">
    <text evidence="2">The sequence shown here is derived from an EMBL/GenBank/DDBJ whole genome shotgun (WGS) entry which is preliminary data.</text>
</comment>
<proteinExistence type="predicted"/>
<keyword evidence="2" id="KW-0808">Transferase</keyword>
<keyword evidence="2" id="KW-0548">Nucleotidyltransferase</keyword>
<organism evidence="2">
    <name type="scientific">Tanacetum cinerariifolium</name>
    <name type="common">Dalmatian daisy</name>
    <name type="synonym">Chrysanthemum cinerariifolium</name>
    <dbReference type="NCBI Taxonomy" id="118510"/>
    <lineage>
        <taxon>Eukaryota</taxon>
        <taxon>Viridiplantae</taxon>
        <taxon>Streptophyta</taxon>
        <taxon>Embryophyta</taxon>
        <taxon>Tracheophyta</taxon>
        <taxon>Spermatophyta</taxon>
        <taxon>Magnoliopsida</taxon>
        <taxon>eudicotyledons</taxon>
        <taxon>Gunneridae</taxon>
        <taxon>Pentapetalae</taxon>
        <taxon>asterids</taxon>
        <taxon>campanulids</taxon>
        <taxon>Asterales</taxon>
        <taxon>Asteraceae</taxon>
        <taxon>Asteroideae</taxon>
        <taxon>Anthemideae</taxon>
        <taxon>Anthemidinae</taxon>
        <taxon>Tanacetum</taxon>
    </lineage>
</organism>
<dbReference type="Gene3D" id="3.30.70.270">
    <property type="match status" value="1"/>
</dbReference>
<dbReference type="InterPro" id="IPR043502">
    <property type="entry name" value="DNA/RNA_pol_sf"/>
</dbReference>
<dbReference type="Gene3D" id="3.10.10.10">
    <property type="entry name" value="HIV Type 1 Reverse Transcriptase, subunit A, domain 1"/>
    <property type="match status" value="1"/>
</dbReference>
<dbReference type="Gene3D" id="3.30.420.10">
    <property type="entry name" value="Ribonuclease H-like superfamily/Ribonuclease H"/>
    <property type="match status" value="1"/>
</dbReference>
<dbReference type="PANTHER" id="PTHR48475:SF1">
    <property type="entry name" value="RNASE H TYPE-1 DOMAIN-CONTAINING PROTEIN"/>
    <property type="match status" value="1"/>
</dbReference>
<dbReference type="CDD" id="cd01647">
    <property type="entry name" value="RT_LTR"/>
    <property type="match status" value="1"/>
</dbReference>
<reference evidence="2" key="1">
    <citation type="journal article" date="2019" name="Sci. Rep.">
        <title>Draft genome of Tanacetum cinerariifolium, the natural source of mosquito coil.</title>
        <authorList>
            <person name="Yamashiro T."/>
            <person name="Shiraishi A."/>
            <person name="Satake H."/>
            <person name="Nakayama K."/>
        </authorList>
    </citation>
    <scope>NUCLEOTIDE SEQUENCE</scope>
</reference>
<feature type="domain" description="Retrotransposon gag" evidence="1">
    <location>
        <begin position="33"/>
        <end position="121"/>
    </location>
</feature>
<gene>
    <name evidence="2" type="ORF">Tci_023566</name>
</gene>
<keyword evidence="2" id="KW-0695">RNA-directed DNA polymerase</keyword>
<dbReference type="InterPro" id="IPR043128">
    <property type="entry name" value="Rev_trsase/Diguanyl_cyclase"/>
</dbReference>
<dbReference type="PANTHER" id="PTHR48475">
    <property type="entry name" value="RIBONUCLEASE H"/>
    <property type="match status" value="1"/>
</dbReference>
<evidence type="ECO:0000313" key="2">
    <source>
        <dbReference type="EMBL" id="GEU51588.1"/>
    </source>
</evidence>
<dbReference type="SUPFAM" id="SSF56672">
    <property type="entry name" value="DNA/RNA polymerases"/>
    <property type="match status" value="1"/>
</dbReference>
<dbReference type="Pfam" id="PF03732">
    <property type="entry name" value="Retrotrans_gag"/>
    <property type="match status" value="1"/>
</dbReference>
<dbReference type="AlphaFoldDB" id="A0A6L2KQ84"/>
<name>A0A6L2KQ84_TANCI</name>
<dbReference type="InterPro" id="IPR036397">
    <property type="entry name" value="RNaseH_sf"/>
</dbReference>
<sequence length="666" mass="76864">MVYEGNKDPEDHLGIFSATAEQEEWLMPVWCKMFRQTLGGAARNWFDEMDPKGVDSFKELSQKFLEEFSQQKRYAKDPTEIHGIKRRQNKGLQAFMDRFMSKSLHIKGVPPVLRISAFMHGHGRTELTKEEGNRKRPFEEGRSGLMNEVTFPAIPQSQLTDEPIILEGIVEGNRVRRILVDGGRRTRMRSLGAAASTIYSMIKFPTNQGVVTLETSRETLRECKHLERVQGSWKEVQWRQRKEQMSRIREQAILRSRSNSERRPGLGLVSLEKTRSKEDIEEVLPSAMNIRTRRLALKERVFYWLGEGLIRKEYNQIRMAENDEQKTGFHTEEGVYCFTHMLKELKNYADTLQRMMEKVLADQRGQNVEIHLEGIVIKSKSEQNLIQDVKEMLRKLRRVNIKIDPTMSSFGVREGRMEIAKEAGWTNEAEEALRRIKRKLDNKLCTTDRKERNPDTCFLCDPTSTRNGDMLHPNEKRVQALIHTTRLLRTIYRKHKVKVVTDGPIEEILKLFGKEGRLAKWAVEMRTYENSYIPRKEAKVLVMKKLFGQGEQVEGTRDANEEGTFTLSKKLQAKSTPTLRAWRLYVGKETIEEGSGVGIILVSLEEKIHSYAIHVKFHVSNHVMNYEALLAGLAASTNQGMKDLHVFIDSLTLVAHVKGSHTPVME</sequence>
<protein>
    <submittedName>
        <fullName evidence="2">Reverse transcriptase domain-containing protein</fullName>
    </submittedName>
</protein>
<dbReference type="InterPro" id="IPR005162">
    <property type="entry name" value="Retrotrans_gag_dom"/>
</dbReference>
<dbReference type="GO" id="GO:0003676">
    <property type="term" value="F:nucleic acid binding"/>
    <property type="evidence" value="ECO:0007669"/>
    <property type="project" value="InterPro"/>
</dbReference>
<accession>A0A6L2KQ84</accession>
<dbReference type="GO" id="GO:0003964">
    <property type="term" value="F:RNA-directed DNA polymerase activity"/>
    <property type="evidence" value="ECO:0007669"/>
    <property type="project" value="UniProtKB-KW"/>
</dbReference>
<evidence type="ECO:0000259" key="1">
    <source>
        <dbReference type="Pfam" id="PF03732"/>
    </source>
</evidence>
<dbReference type="EMBL" id="BKCJ010002888">
    <property type="protein sequence ID" value="GEU51588.1"/>
    <property type="molecule type" value="Genomic_DNA"/>
</dbReference>